<accession>A0ABV3ELW2</accession>
<sequence length="26" mass="2859">MTATTFLVTRLHVDLGRLASAACRVR</sequence>
<dbReference type="Proteomes" id="UP001551584">
    <property type="component" value="Unassembled WGS sequence"/>
</dbReference>
<gene>
    <name evidence="1" type="ORF">AB0D95_07925</name>
</gene>
<evidence type="ECO:0000313" key="2">
    <source>
        <dbReference type="Proteomes" id="UP001551584"/>
    </source>
</evidence>
<comment type="caution">
    <text evidence="1">The sequence shown here is derived from an EMBL/GenBank/DDBJ whole genome shotgun (WGS) entry which is preliminary data.</text>
</comment>
<organism evidence="1 2">
    <name type="scientific">Streptomyces chilikensis</name>
    <dbReference type="NCBI Taxonomy" id="1194079"/>
    <lineage>
        <taxon>Bacteria</taxon>
        <taxon>Bacillati</taxon>
        <taxon>Actinomycetota</taxon>
        <taxon>Actinomycetes</taxon>
        <taxon>Kitasatosporales</taxon>
        <taxon>Streptomycetaceae</taxon>
        <taxon>Streptomyces</taxon>
    </lineage>
</organism>
<dbReference type="EMBL" id="JBEZNA010000012">
    <property type="protein sequence ID" value="MEU9577180.1"/>
    <property type="molecule type" value="Genomic_DNA"/>
</dbReference>
<evidence type="ECO:0000313" key="1">
    <source>
        <dbReference type="EMBL" id="MEU9577180.1"/>
    </source>
</evidence>
<keyword evidence="2" id="KW-1185">Reference proteome</keyword>
<dbReference type="NCBIfam" id="NF042934">
    <property type="entry name" value="cis_reg_atten"/>
    <property type="match status" value="1"/>
</dbReference>
<reference evidence="1 2" key="1">
    <citation type="submission" date="2024-06" db="EMBL/GenBank/DDBJ databases">
        <title>The Natural Products Discovery Center: Release of the First 8490 Sequenced Strains for Exploring Actinobacteria Biosynthetic Diversity.</title>
        <authorList>
            <person name="Kalkreuter E."/>
            <person name="Kautsar S.A."/>
            <person name="Yang D."/>
            <person name="Bader C.D."/>
            <person name="Teijaro C.N."/>
            <person name="Fluegel L."/>
            <person name="Davis C.M."/>
            <person name="Simpson J.R."/>
            <person name="Lauterbach L."/>
            <person name="Steele A.D."/>
            <person name="Gui C."/>
            <person name="Meng S."/>
            <person name="Li G."/>
            <person name="Viehrig K."/>
            <person name="Ye F."/>
            <person name="Su P."/>
            <person name="Kiefer A.F."/>
            <person name="Nichols A."/>
            <person name="Cepeda A.J."/>
            <person name="Yan W."/>
            <person name="Fan B."/>
            <person name="Jiang Y."/>
            <person name="Adhikari A."/>
            <person name="Zheng C.-J."/>
            <person name="Schuster L."/>
            <person name="Cowan T.M."/>
            <person name="Smanski M.J."/>
            <person name="Chevrette M.G."/>
            <person name="De Carvalho L.P.S."/>
            <person name="Shen B."/>
        </authorList>
    </citation>
    <scope>NUCLEOTIDE SEQUENCE [LARGE SCALE GENOMIC DNA]</scope>
    <source>
        <strain evidence="1 2">NPDC048117</strain>
    </source>
</reference>
<dbReference type="InterPro" id="IPR049979">
    <property type="entry name" value="Cys_resp_CS_actino"/>
</dbReference>
<protein>
    <submittedName>
        <fullName evidence="1">Leader peptide</fullName>
    </submittedName>
</protein>
<name>A0ABV3ELW2_9ACTN</name>
<dbReference type="RefSeq" id="WP_359270271.1">
    <property type="nucleotide sequence ID" value="NZ_JBEZNA010000012.1"/>
</dbReference>
<proteinExistence type="predicted"/>